<evidence type="ECO:0000256" key="8">
    <source>
        <dbReference type="ARBA" id="ARBA00022679"/>
    </source>
</evidence>
<evidence type="ECO:0000256" key="12">
    <source>
        <dbReference type="ARBA" id="ARBA00022741"/>
    </source>
</evidence>
<keyword evidence="9" id="KW-0812">Transmembrane</keyword>
<evidence type="ECO:0000256" key="10">
    <source>
        <dbReference type="ARBA" id="ARBA00022729"/>
    </source>
</evidence>
<dbReference type="SUPFAM" id="SSF56112">
    <property type="entry name" value="Protein kinase-like (PK-like)"/>
    <property type="match status" value="1"/>
</dbReference>
<keyword evidence="5" id="KW-0723">Serine/threonine-protein kinase</keyword>
<dbReference type="GO" id="GO:0005886">
    <property type="term" value="C:plasma membrane"/>
    <property type="evidence" value="ECO:0007669"/>
    <property type="project" value="UniProtKB-SubCell"/>
</dbReference>
<dbReference type="Pfam" id="PF07714">
    <property type="entry name" value="PK_Tyr_Ser-Thr"/>
    <property type="match status" value="1"/>
</dbReference>
<dbReference type="InterPro" id="IPR051809">
    <property type="entry name" value="Plant_receptor-like_S/T_kinase"/>
</dbReference>
<dbReference type="AlphaFoldDB" id="A0AAN7F989"/>
<dbReference type="PROSITE" id="PS00108">
    <property type="entry name" value="PROTEIN_KINASE_ST"/>
    <property type="match status" value="1"/>
</dbReference>
<dbReference type="PANTHER" id="PTHR27008">
    <property type="entry name" value="OS04G0122200 PROTEIN"/>
    <property type="match status" value="1"/>
</dbReference>
<evidence type="ECO:0000256" key="11">
    <source>
        <dbReference type="ARBA" id="ARBA00022737"/>
    </source>
</evidence>
<accession>A0AAN7F989</accession>
<dbReference type="Pfam" id="PF00560">
    <property type="entry name" value="LRR_1"/>
    <property type="match status" value="3"/>
</dbReference>
<keyword evidence="23" id="KW-1185">Reference proteome</keyword>
<dbReference type="SUPFAM" id="SSF52058">
    <property type="entry name" value="L domain-like"/>
    <property type="match status" value="2"/>
</dbReference>
<evidence type="ECO:0000256" key="20">
    <source>
        <dbReference type="ARBA" id="ARBA00048679"/>
    </source>
</evidence>
<evidence type="ECO:0000256" key="9">
    <source>
        <dbReference type="ARBA" id="ARBA00022692"/>
    </source>
</evidence>
<keyword evidence="12" id="KW-0547">Nucleotide-binding</keyword>
<evidence type="ECO:0000256" key="4">
    <source>
        <dbReference type="ARBA" id="ARBA00022475"/>
    </source>
</evidence>
<comment type="catalytic activity">
    <reaction evidence="20">
        <text>L-seryl-[protein] + ATP = O-phospho-L-seryl-[protein] + ADP + H(+)</text>
        <dbReference type="Rhea" id="RHEA:17989"/>
        <dbReference type="Rhea" id="RHEA-COMP:9863"/>
        <dbReference type="Rhea" id="RHEA-COMP:11604"/>
        <dbReference type="ChEBI" id="CHEBI:15378"/>
        <dbReference type="ChEBI" id="CHEBI:29999"/>
        <dbReference type="ChEBI" id="CHEBI:30616"/>
        <dbReference type="ChEBI" id="CHEBI:83421"/>
        <dbReference type="ChEBI" id="CHEBI:456216"/>
        <dbReference type="EC" id="2.7.11.1"/>
    </reaction>
</comment>
<evidence type="ECO:0000259" key="21">
    <source>
        <dbReference type="PROSITE" id="PS50011"/>
    </source>
</evidence>
<dbReference type="PANTHER" id="PTHR27008:SF610">
    <property type="entry name" value="SERINE-THREONINE_TYROSINE-PROTEIN KINASE CATALYTIC DOMAIN-CONTAINING PROTEIN"/>
    <property type="match status" value="1"/>
</dbReference>
<evidence type="ECO:0000256" key="15">
    <source>
        <dbReference type="ARBA" id="ARBA00022989"/>
    </source>
</evidence>
<keyword evidence="14" id="KW-0067">ATP-binding</keyword>
<dbReference type="InterPro" id="IPR032675">
    <property type="entry name" value="LRR_dom_sf"/>
</dbReference>
<comment type="catalytic activity">
    <reaction evidence="19">
        <text>L-threonyl-[protein] + ATP = O-phospho-L-threonyl-[protein] + ADP + H(+)</text>
        <dbReference type="Rhea" id="RHEA:46608"/>
        <dbReference type="Rhea" id="RHEA-COMP:11060"/>
        <dbReference type="Rhea" id="RHEA-COMP:11605"/>
        <dbReference type="ChEBI" id="CHEBI:15378"/>
        <dbReference type="ChEBI" id="CHEBI:30013"/>
        <dbReference type="ChEBI" id="CHEBI:30616"/>
        <dbReference type="ChEBI" id="CHEBI:61977"/>
        <dbReference type="ChEBI" id="CHEBI:456216"/>
        <dbReference type="EC" id="2.7.11.1"/>
    </reaction>
</comment>
<keyword evidence="18" id="KW-0325">Glycoprotein</keyword>
<dbReference type="FunFam" id="1.10.510.10:FF:000358">
    <property type="entry name" value="Putative leucine-rich repeat receptor-like serine/threonine-protein kinase"/>
    <property type="match status" value="1"/>
</dbReference>
<evidence type="ECO:0000256" key="14">
    <source>
        <dbReference type="ARBA" id="ARBA00022840"/>
    </source>
</evidence>
<dbReference type="SMART" id="SM00220">
    <property type="entry name" value="S_TKc"/>
    <property type="match status" value="1"/>
</dbReference>
<keyword evidence="7" id="KW-0433">Leucine-rich repeat</keyword>
<evidence type="ECO:0000256" key="19">
    <source>
        <dbReference type="ARBA" id="ARBA00047899"/>
    </source>
</evidence>
<evidence type="ECO:0000256" key="5">
    <source>
        <dbReference type="ARBA" id="ARBA00022527"/>
    </source>
</evidence>
<evidence type="ECO:0000256" key="16">
    <source>
        <dbReference type="ARBA" id="ARBA00023136"/>
    </source>
</evidence>
<dbReference type="EMBL" id="JAXUIC010000005">
    <property type="protein sequence ID" value="KAK4587654.1"/>
    <property type="molecule type" value="Genomic_DNA"/>
</dbReference>
<dbReference type="Gene3D" id="3.30.200.20">
    <property type="entry name" value="Phosphorylase Kinase, domain 1"/>
    <property type="match status" value="1"/>
</dbReference>
<dbReference type="Proteomes" id="UP001324115">
    <property type="component" value="Unassembled WGS sequence"/>
</dbReference>
<evidence type="ECO:0000256" key="7">
    <source>
        <dbReference type="ARBA" id="ARBA00022614"/>
    </source>
</evidence>
<keyword evidence="13" id="KW-0418">Kinase</keyword>
<dbReference type="Gene3D" id="1.10.510.10">
    <property type="entry name" value="Transferase(Phosphotransferase) domain 1"/>
    <property type="match status" value="1"/>
</dbReference>
<dbReference type="PRINTS" id="PR00019">
    <property type="entry name" value="LEURICHRPT"/>
</dbReference>
<proteinExistence type="inferred from homology"/>
<feature type="domain" description="Protein kinase" evidence="21">
    <location>
        <begin position="602"/>
        <end position="902"/>
    </location>
</feature>
<feature type="non-terminal residue" evidence="22">
    <location>
        <position position="914"/>
    </location>
</feature>
<feature type="non-terminal residue" evidence="22">
    <location>
        <position position="1"/>
    </location>
</feature>
<sequence>NTGTSSYFGGNETDYQALLAFKTKITQDPGNVLSSWNESLHFCQWEGVRCGRKHRRVTVLNLRSRKLVGSLSPYIGNLSFMRVIDLSNNTIGGKIHNEVGCLFRLQVLNLSSNSFQGEIPANLSHCANLESLDVRYNNLSGSFPMEFASLSKLAEFRTYKNYLTGGIPPFIGNLSSLQVLSLSCNVLGGQIPNTLGQLRSLEFLSLAENKLSGLIPPSLFNLSSIILLSLAVNELSGSLPADLFLTLPHLQGLQIYVNQFTGSLPTSLFNASELQFLEVGNNNFTGKVSVNFGGLQRLEKILINNNNLGSGDADELDFFKSLVNCSRMLPNVLGNLSTQLKCFVISNNLIFGEIPLGIGNWISMFHLWMDDNKFIGTIPRDIGNLQKLQRLHLNNNKLSGRLPITLGNLSLVRTIPSSIGKCKNLILLDLSQNNLSGTIPKQLFEISSLSISLNLARNFFIGSLPSKVGSLVHLAELDLSENKLSSEIPSRLSSCISLENLYMEGNFFQGIIPTSLSFSRGIQVMDFSRNKLLGPIPKFLENLSLKNLNLSFNDFEGEVPTKGVFANVSALSIVGNKRLCGGISKLKLPSVYQMLLKATDGFSTANLISVGSFGSMCKGILGEDGSIVAIKVLNLQRRGASRSLISKCETLKNIHHKNLVNIITSCSSMDFHGNDFKVLVYEFMPNENLENWLHDLEIDFGQVEIQNLNLLQKINVAIDVACALDYLHHHCPMPIVHCDLKPSNILFDYDMIAHVGDFGLAEFLLEQTNPKQSNTIGIRGTIGYTPLEYGLGSEVSTKGDVYSYGILLLEMITGKRPIDSMFDEGLNLHNYANVAWPNRVLEIADPKLLNNNDKVIGNHNCTSTNRTNECLISMVKLGLACSMELPQERWDISKAISELQLIRDINATCLAIQK</sequence>
<comment type="similarity">
    <text evidence="2">Belongs to the protein kinase superfamily. Ser/Thr protein kinase family.</text>
</comment>
<evidence type="ECO:0000256" key="6">
    <source>
        <dbReference type="ARBA" id="ARBA00022553"/>
    </source>
</evidence>
<dbReference type="InterPro" id="IPR001611">
    <property type="entry name" value="Leu-rich_rpt"/>
</dbReference>
<keyword evidence="11" id="KW-0677">Repeat</keyword>
<dbReference type="InterPro" id="IPR055414">
    <property type="entry name" value="LRR_R13L4/SHOC2-like"/>
</dbReference>
<organism evidence="22 23">
    <name type="scientific">Quercus rubra</name>
    <name type="common">Northern red oak</name>
    <name type="synonym">Quercus borealis</name>
    <dbReference type="NCBI Taxonomy" id="3512"/>
    <lineage>
        <taxon>Eukaryota</taxon>
        <taxon>Viridiplantae</taxon>
        <taxon>Streptophyta</taxon>
        <taxon>Embryophyta</taxon>
        <taxon>Tracheophyta</taxon>
        <taxon>Spermatophyta</taxon>
        <taxon>Magnoliopsida</taxon>
        <taxon>eudicotyledons</taxon>
        <taxon>Gunneridae</taxon>
        <taxon>Pentapetalae</taxon>
        <taxon>rosids</taxon>
        <taxon>fabids</taxon>
        <taxon>Fagales</taxon>
        <taxon>Fagaceae</taxon>
        <taxon>Quercus</taxon>
    </lineage>
</organism>
<dbReference type="InterPro" id="IPR013210">
    <property type="entry name" value="LRR_N_plant-typ"/>
</dbReference>
<evidence type="ECO:0000256" key="18">
    <source>
        <dbReference type="ARBA" id="ARBA00023180"/>
    </source>
</evidence>
<evidence type="ECO:0000256" key="3">
    <source>
        <dbReference type="ARBA" id="ARBA00012513"/>
    </source>
</evidence>
<comment type="subcellular location">
    <subcellularLocation>
        <location evidence="1">Cell membrane</location>
        <topology evidence="1">Single-pass membrane protein</topology>
    </subcellularLocation>
</comment>
<dbReference type="FunFam" id="3.80.10.10:FF:000288">
    <property type="entry name" value="LRR receptor-like serine/threonine-protein kinase EFR"/>
    <property type="match status" value="1"/>
</dbReference>
<gene>
    <name evidence="22" type="ORF">RGQ29_018887</name>
</gene>
<dbReference type="InterPro" id="IPR008271">
    <property type="entry name" value="Ser/Thr_kinase_AS"/>
</dbReference>
<evidence type="ECO:0000256" key="2">
    <source>
        <dbReference type="ARBA" id="ARBA00008684"/>
    </source>
</evidence>
<dbReference type="EC" id="2.7.11.1" evidence="3"/>
<evidence type="ECO:0000313" key="23">
    <source>
        <dbReference type="Proteomes" id="UP001324115"/>
    </source>
</evidence>
<dbReference type="Pfam" id="PF23598">
    <property type="entry name" value="LRR_14"/>
    <property type="match status" value="1"/>
</dbReference>
<dbReference type="InterPro" id="IPR011009">
    <property type="entry name" value="Kinase-like_dom_sf"/>
</dbReference>
<dbReference type="GO" id="GO:0005524">
    <property type="term" value="F:ATP binding"/>
    <property type="evidence" value="ECO:0007669"/>
    <property type="project" value="UniProtKB-KW"/>
</dbReference>
<keyword evidence="8" id="KW-0808">Transferase</keyword>
<reference evidence="22 23" key="1">
    <citation type="journal article" date="2023" name="G3 (Bethesda)">
        <title>A haplotype-resolved chromosome-scale genome for Quercus rubra L. provides insights into the genetics of adaptive traits for red oak species.</title>
        <authorList>
            <person name="Kapoor B."/>
            <person name="Jenkins J."/>
            <person name="Schmutz J."/>
            <person name="Zhebentyayeva T."/>
            <person name="Kuelheim C."/>
            <person name="Coggeshall M."/>
            <person name="Heim C."/>
            <person name="Lasky J.R."/>
            <person name="Leites L."/>
            <person name="Islam-Faridi N."/>
            <person name="Romero-Severson J."/>
            <person name="DeLeo V.L."/>
            <person name="Lucas S.M."/>
            <person name="Lazic D."/>
            <person name="Gailing O."/>
            <person name="Carlson J."/>
            <person name="Staton M."/>
        </authorList>
    </citation>
    <scope>NUCLEOTIDE SEQUENCE [LARGE SCALE GENOMIC DNA]</scope>
    <source>
        <strain evidence="22">Pseudo-F2</strain>
    </source>
</reference>
<keyword evidence="6" id="KW-0597">Phosphoprotein</keyword>
<dbReference type="PROSITE" id="PS50011">
    <property type="entry name" value="PROTEIN_KINASE_DOM"/>
    <property type="match status" value="1"/>
</dbReference>
<dbReference type="Pfam" id="PF08263">
    <property type="entry name" value="LRRNT_2"/>
    <property type="match status" value="1"/>
</dbReference>
<evidence type="ECO:0000256" key="13">
    <source>
        <dbReference type="ARBA" id="ARBA00022777"/>
    </source>
</evidence>
<comment type="caution">
    <text evidence="22">The sequence shown here is derived from an EMBL/GenBank/DDBJ whole genome shotgun (WGS) entry which is preliminary data.</text>
</comment>
<dbReference type="InterPro" id="IPR001245">
    <property type="entry name" value="Ser-Thr/Tyr_kinase_cat_dom"/>
</dbReference>
<keyword evidence="10" id="KW-0732">Signal</keyword>
<evidence type="ECO:0000313" key="22">
    <source>
        <dbReference type="EMBL" id="KAK4587654.1"/>
    </source>
</evidence>
<dbReference type="FunFam" id="3.80.10.10:FF:000383">
    <property type="entry name" value="Leucine-rich repeat receptor protein kinase EMS1"/>
    <property type="match status" value="1"/>
</dbReference>
<dbReference type="SMART" id="SM00369">
    <property type="entry name" value="LRR_TYP"/>
    <property type="match status" value="7"/>
</dbReference>
<keyword evidence="17" id="KW-0675">Receptor</keyword>
<keyword evidence="15" id="KW-1133">Transmembrane helix</keyword>
<keyword evidence="16" id="KW-0472">Membrane</keyword>
<dbReference type="InterPro" id="IPR003591">
    <property type="entry name" value="Leu-rich_rpt_typical-subtyp"/>
</dbReference>
<dbReference type="InterPro" id="IPR000719">
    <property type="entry name" value="Prot_kinase_dom"/>
</dbReference>
<evidence type="ECO:0000256" key="17">
    <source>
        <dbReference type="ARBA" id="ARBA00023170"/>
    </source>
</evidence>
<evidence type="ECO:0000256" key="1">
    <source>
        <dbReference type="ARBA" id="ARBA00004162"/>
    </source>
</evidence>
<name>A0AAN7F989_QUERU</name>
<protein>
    <recommendedName>
        <fullName evidence="3">non-specific serine/threonine protein kinase</fullName>
        <ecNumber evidence="3">2.7.11.1</ecNumber>
    </recommendedName>
</protein>
<keyword evidence="4" id="KW-1003">Cell membrane</keyword>
<dbReference type="FunFam" id="3.80.10.10:FF:000129">
    <property type="entry name" value="Leucine-rich repeat receptor-like kinase"/>
    <property type="match status" value="1"/>
</dbReference>
<dbReference type="GO" id="GO:0004674">
    <property type="term" value="F:protein serine/threonine kinase activity"/>
    <property type="evidence" value="ECO:0007669"/>
    <property type="project" value="UniProtKB-KW"/>
</dbReference>
<dbReference type="Gene3D" id="3.80.10.10">
    <property type="entry name" value="Ribonuclease Inhibitor"/>
    <property type="match status" value="5"/>
</dbReference>